<dbReference type="SUPFAM" id="SSF158997">
    <property type="entry name" value="Trm112p-like"/>
    <property type="match status" value="1"/>
</dbReference>
<keyword evidence="3" id="KW-1185">Reference proteome</keyword>
<feature type="domain" description="Methyltransferase type 11" evidence="1">
    <location>
        <begin position="137"/>
        <end position="185"/>
    </location>
</feature>
<keyword evidence="2" id="KW-0489">Methyltransferase</keyword>
<dbReference type="KEGG" id="scor:J3U87_10350"/>
<protein>
    <submittedName>
        <fullName evidence="2">Class I SAM-dependent methyltransferase</fullName>
    </submittedName>
</protein>
<evidence type="ECO:0000313" key="3">
    <source>
        <dbReference type="Proteomes" id="UP000663929"/>
    </source>
</evidence>
<dbReference type="Gene3D" id="3.40.50.150">
    <property type="entry name" value="Vaccinia Virus protein VP39"/>
    <property type="match status" value="1"/>
</dbReference>
<sequence length="293" mass="32381">MTLNPSTLRCTTCTTPLLKKTYSGTLGNMSALTCHACKASFPIKNGVPHFLETRAPERAQLETVDGACMVAGYRRPNPLMHALRRVVSSEYFPGKSWRAAKTRTLENPGTKLILGSGVTRYLDAVHLDLDDFPGVDIVGDAHVLPFVDDVFSGLVCEVVLEHVADPKRVIAESFRVLQPGGLAFFIVPFLFPFHGHPSDFQRWSREGLAREFEAFEDVEVGIHGGPCSSMVNLLSEWGYVMSGLRFPRGYTLIKGGLTGLLFPIKFMDLLVNRFPEAHRLASTLFIIATKPQT</sequence>
<gene>
    <name evidence="2" type="ORF">J3U87_10350</name>
</gene>
<dbReference type="Gene3D" id="2.20.25.10">
    <property type="match status" value="1"/>
</dbReference>
<dbReference type="Proteomes" id="UP000663929">
    <property type="component" value="Chromosome"/>
</dbReference>
<evidence type="ECO:0000313" key="2">
    <source>
        <dbReference type="EMBL" id="QTD52867.1"/>
    </source>
</evidence>
<dbReference type="GO" id="GO:0032259">
    <property type="term" value="P:methylation"/>
    <property type="evidence" value="ECO:0007669"/>
    <property type="project" value="UniProtKB-KW"/>
</dbReference>
<dbReference type="Pfam" id="PF08241">
    <property type="entry name" value="Methyltransf_11"/>
    <property type="match status" value="1"/>
</dbReference>
<dbReference type="AlphaFoldDB" id="A0A8A4TU21"/>
<proteinExistence type="predicted"/>
<keyword evidence="2" id="KW-0808">Transferase</keyword>
<dbReference type="RefSeq" id="WP_237382965.1">
    <property type="nucleotide sequence ID" value="NZ_CP071793.1"/>
</dbReference>
<dbReference type="InterPro" id="IPR029063">
    <property type="entry name" value="SAM-dependent_MTases_sf"/>
</dbReference>
<dbReference type="SUPFAM" id="SSF53335">
    <property type="entry name" value="S-adenosyl-L-methionine-dependent methyltransferases"/>
    <property type="match status" value="1"/>
</dbReference>
<dbReference type="InterPro" id="IPR013216">
    <property type="entry name" value="Methyltransf_11"/>
</dbReference>
<dbReference type="EMBL" id="CP071793">
    <property type="protein sequence ID" value="QTD52867.1"/>
    <property type="molecule type" value="Genomic_DNA"/>
</dbReference>
<accession>A0A8A4TU21</accession>
<dbReference type="GO" id="GO:0008757">
    <property type="term" value="F:S-adenosylmethionine-dependent methyltransferase activity"/>
    <property type="evidence" value="ECO:0007669"/>
    <property type="project" value="InterPro"/>
</dbReference>
<organism evidence="2 3">
    <name type="scientific">Sulfidibacter corallicola</name>
    <dbReference type="NCBI Taxonomy" id="2818388"/>
    <lineage>
        <taxon>Bacteria</taxon>
        <taxon>Pseudomonadati</taxon>
        <taxon>Acidobacteriota</taxon>
        <taxon>Holophagae</taxon>
        <taxon>Acanthopleuribacterales</taxon>
        <taxon>Acanthopleuribacteraceae</taxon>
        <taxon>Sulfidibacter</taxon>
    </lineage>
</organism>
<evidence type="ECO:0000259" key="1">
    <source>
        <dbReference type="Pfam" id="PF08241"/>
    </source>
</evidence>
<name>A0A8A4TU21_SULCO</name>
<reference evidence="2" key="1">
    <citation type="submission" date="2021-03" db="EMBL/GenBank/DDBJ databases">
        <title>Acanthopleuribacteraceae sp. M133.</title>
        <authorList>
            <person name="Wang G."/>
        </authorList>
    </citation>
    <scope>NUCLEOTIDE SEQUENCE</scope>
    <source>
        <strain evidence="2">M133</strain>
    </source>
</reference>